<evidence type="ECO:0000313" key="1">
    <source>
        <dbReference type="EMBL" id="GBP70719.1"/>
    </source>
</evidence>
<keyword evidence="2" id="KW-1185">Reference proteome</keyword>
<comment type="caution">
    <text evidence="1">The sequence shown here is derived from an EMBL/GenBank/DDBJ whole genome shotgun (WGS) entry which is preliminary data.</text>
</comment>
<proteinExistence type="predicted"/>
<accession>A0A4C1Y835</accession>
<reference evidence="1 2" key="1">
    <citation type="journal article" date="2019" name="Commun. Biol.">
        <title>The bagworm genome reveals a unique fibroin gene that provides high tensile strength.</title>
        <authorList>
            <person name="Kono N."/>
            <person name="Nakamura H."/>
            <person name="Ohtoshi R."/>
            <person name="Tomita M."/>
            <person name="Numata K."/>
            <person name="Arakawa K."/>
        </authorList>
    </citation>
    <scope>NUCLEOTIDE SEQUENCE [LARGE SCALE GENOMIC DNA]</scope>
</reference>
<protein>
    <submittedName>
        <fullName evidence="1">Uncharacterized protein</fullName>
    </submittedName>
</protein>
<dbReference type="AlphaFoldDB" id="A0A4C1Y835"/>
<organism evidence="1 2">
    <name type="scientific">Eumeta variegata</name>
    <name type="common">Bagworm moth</name>
    <name type="synonym">Eumeta japonica</name>
    <dbReference type="NCBI Taxonomy" id="151549"/>
    <lineage>
        <taxon>Eukaryota</taxon>
        <taxon>Metazoa</taxon>
        <taxon>Ecdysozoa</taxon>
        <taxon>Arthropoda</taxon>
        <taxon>Hexapoda</taxon>
        <taxon>Insecta</taxon>
        <taxon>Pterygota</taxon>
        <taxon>Neoptera</taxon>
        <taxon>Endopterygota</taxon>
        <taxon>Lepidoptera</taxon>
        <taxon>Glossata</taxon>
        <taxon>Ditrysia</taxon>
        <taxon>Tineoidea</taxon>
        <taxon>Psychidae</taxon>
        <taxon>Oiketicinae</taxon>
        <taxon>Eumeta</taxon>
    </lineage>
</organism>
<name>A0A4C1Y835_EUMVA</name>
<dbReference type="EMBL" id="BGZK01001084">
    <property type="protein sequence ID" value="GBP70719.1"/>
    <property type="molecule type" value="Genomic_DNA"/>
</dbReference>
<sequence length="120" mass="13554">MNVCVRLVKFITKVLSQCAFEVPGAAGQKQKEYETISKYGGVISVRWNRFRLSLPYPCSRYSANSSNIIYMKRPVSELVPVFESLRVWSSEGMCGPRAPTLLNERITILKCAGRRDLSFG</sequence>
<gene>
    <name evidence="1" type="ORF">EVAR_51018_1</name>
</gene>
<dbReference type="Proteomes" id="UP000299102">
    <property type="component" value="Unassembled WGS sequence"/>
</dbReference>
<evidence type="ECO:0000313" key="2">
    <source>
        <dbReference type="Proteomes" id="UP000299102"/>
    </source>
</evidence>